<proteinExistence type="predicted"/>
<feature type="coiled-coil region" evidence="1">
    <location>
        <begin position="563"/>
        <end position="616"/>
    </location>
</feature>
<name>A0A6A3XJZ8_9STRA</name>
<evidence type="ECO:0000256" key="2">
    <source>
        <dbReference type="SAM" id="MobiDB-lite"/>
    </source>
</evidence>
<accession>A0A6A3XJZ8</accession>
<feature type="coiled-coil region" evidence="1">
    <location>
        <begin position="645"/>
        <end position="679"/>
    </location>
</feature>
<sequence>MKSESELSDREWRQMRRQMPKLDFEPVPETPALLPRSLYGESDKELESICEEQEKPEETRESALSAEASSNHNDSPTNRIAMTTSYPDINQKSSEKVTMKVRGELPSTSMAVSPLVTSRYRPRERKLPNKPDLNDAEIAILDAQMAMAQEATRRSIMGAYMELRAKKAKNEALERTKLSAAHMSDVAVLQNKVEELKMQVAQAEMQREQQAQLLDRFSEFSAKQLHRYQMRWNEDRSLGICFRGWSTAAQQTAAKRNALRRKQIQEQRDRYEHRIVEMAKEYQLKIHQLRQEIDEAKCQVAESQKCRQKLEEDLRLIFLRESEGGIGQLSTEILDDGEEEDGIDLEGYEDYLERLKSKAAVRPCSARVVRPLPTETPLYLMSNGDNPVPTRPARPVSARPRMRTTPRDSSDDRTLNGSQTRASSAGVRRKRQGERLVHARIRAVYNDVGRFSVPVKQVSAPYSVASALNSKSKGVQDAEIHDEYYRLLDAESELKAVCLQEQQRRVKAVAHVRRLEEIIAMKDKKIESLLHAKAVGADRSLSSSKSVVQREMAERDRQFHALAQRLKQKISQQSQLLSSYEEAMQSLRSGIKSTNLTELEEERSQLYQELRHHQELLGRQRLEWEAHQQKLIAFAEAEANNKLQIAKLQQDNKIIAHEKRKLEQEVGFLKSRVELLQSNLNLEQRKRTYDRDFSDSVGKHVSSPPTQKVMLAQALDEMKKLMRRETIASIRREKLKSPKTGTIPPRSDSFASPVMTAPSTAATFSAPKTPSRSTLASPKPPRPSSTASIRSTVTTSRPQTTQKKLKNSDPATKVGVIAETSSPAANASQTSNCQDQDKQVNVHSGAERGQSGTKPADSAEQATRDGVQISQQEMQERIEDEGSNPTCPPSNPEPDPGGGQNSFGGDASQTTDQIADEDMEVMQQQTLAAVQSVLRFDVDDEFDSELSADLLDDAQHPMLRSDTGLAIEMADAALDIVASNAEAGISSNTVEEGPREDPSLDDLYPSDFLDTDVQASMEDEEESDAKEDI</sequence>
<reference evidence="3 4" key="1">
    <citation type="submission" date="2018-08" db="EMBL/GenBank/DDBJ databases">
        <title>Genomic investigation of the strawberry pathogen Phytophthora fragariae indicates pathogenicity is determined by transcriptional variation in three key races.</title>
        <authorList>
            <person name="Adams T.M."/>
            <person name="Armitage A.D."/>
            <person name="Sobczyk M.K."/>
            <person name="Bates H.J."/>
            <person name="Dunwell J.M."/>
            <person name="Nellist C.F."/>
            <person name="Harrison R.J."/>
        </authorList>
    </citation>
    <scope>NUCLEOTIDE SEQUENCE [LARGE SCALE GENOMIC DNA]</scope>
    <source>
        <strain evidence="3 4">BC-1</strain>
    </source>
</reference>
<feature type="region of interest" description="Disordered" evidence="2">
    <location>
        <begin position="380"/>
        <end position="433"/>
    </location>
</feature>
<feature type="region of interest" description="Disordered" evidence="2">
    <location>
        <begin position="729"/>
        <end position="918"/>
    </location>
</feature>
<feature type="region of interest" description="Disordered" evidence="2">
    <location>
        <begin position="982"/>
        <end position="1029"/>
    </location>
</feature>
<feature type="compositionally biased region" description="Basic and acidic residues" evidence="2">
    <location>
        <begin position="41"/>
        <end position="61"/>
    </location>
</feature>
<feature type="coiled-coil region" evidence="1">
    <location>
        <begin position="261"/>
        <end position="313"/>
    </location>
</feature>
<gene>
    <name evidence="3" type="ORF">PF002_g22259</name>
</gene>
<feature type="compositionally biased region" description="Polar residues" evidence="2">
    <location>
        <begin position="784"/>
        <end position="802"/>
    </location>
</feature>
<organism evidence="3 4">
    <name type="scientific">Phytophthora fragariae</name>
    <dbReference type="NCBI Taxonomy" id="53985"/>
    <lineage>
        <taxon>Eukaryota</taxon>
        <taxon>Sar</taxon>
        <taxon>Stramenopiles</taxon>
        <taxon>Oomycota</taxon>
        <taxon>Peronosporomycetes</taxon>
        <taxon>Peronosporales</taxon>
        <taxon>Peronosporaceae</taxon>
        <taxon>Phytophthora</taxon>
    </lineage>
</organism>
<feature type="compositionally biased region" description="Low complexity" evidence="2">
    <location>
        <begin position="756"/>
        <end position="771"/>
    </location>
</feature>
<feature type="coiled-coil region" evidence="1">
    <location>
        <begin position="186"/>
        <end position="213"/>
    </location>
</feature>
<evidence type="ECO:0000313" key="3">
    <source>
        <dbReference type="EMBL" id="KAE9199053.1"/>
    </source>
</evidence>
<feature type="compositionally biased region" description="Polar residues" evidence="2">
    <location>
        <begin position="67"/>
        <end position="92"/>
    </location>
</feature>
<feature type="compositionally biased region" description="Pro residues" evidence="2">
    <location>
        <begin position="886"/>
        <end position="895"/>
    </location>
</feature>
<dbReference type="EMBL" id="QXGD01001790">
    <property type="protein sequence ID" value="KAE9199053.1"/>
    <property type="molecule type" value="Genomic_DNA"/>
</dbReference>
<dbReference type="Proteomes" id="UP000440367">
    <property type="component" value="Unassembled WGS sequence"/>
</dbReference>
<feature type="compositionally biased region" description="Basic and acidic residues" evidence="2">
    <location>
        <begin position="1"/>
        <end position="24"/>
    </location>
</feature>
<evidence type="ECO:0000256" key="1">
    <source>
        <dbReference type="SAM" id="Coils"/>
    </source>
</evidence>
<comment type="caution">
    <text evidence="3">The sequence shown here is derived from an EMBL/GenBank/DDBJ whole genome shotgun (WGS) entry which is preliminary data.</text>
</comment>
<protein>
    <recommendedName>
        <fullName evidence="5">Centrosomal protein POC5</fullName>
    </recommendedName>
</protein>
<dbReference type="AlphaFoldDB" id="A0A6A3XJZ8"/>
<feature type="region of interest" description="Disordered" evidence="2">
    <location>
        <begin position="1"/>
        <end position="94"/>
    </location>
</feature>
<feature type="compositionally biased region" description="Acidic residues" evidence="2">
    <location>
        <begin position="1017"/>
        <end position="1029"/>
    </location>
</feature>
<feature type="compositionally biased region" description="Polar residues" evidence="2">
    <location>
        <begin position="819"/>
        <end position="834"/>
    </location>
</feature>
<feature type="compositionally biased region" description="Basic and acidic residues" evidence="2">
    <location>
        <begin position="405"/>
        <end position="414"/>
    </location>
</feature>
<evidence type="ECO:0008006" key="5">
    <source>
        <dbReference type="Google" id="ProtNLM"/>
    </source>
</evidence>
<evidence type="ECO:0000313" key="4">
    <source>
        <dbReference type="Proteomes" id="UP000440367"/>
    </source>
</evidence>
<keyword evidence="1" id="KW-0175">Coiled coil</keyword>